<name>A0A7W4PNR3_9PROT</name>
<feature type="domain" description="Polysaccharide pyruvyl transferase" evidence="1">
    <location>
        <begin position="478"/>
        <end position="610"/>
    </location>
</feature>
<protein>
    <submittedName>
        <fullName evidence="2">Polysaccharide pyruvyl transferase family protein</fullName>
    </submittedName>
</protein>
<dbReference type="AlphaFoldDB" id="A0A7W4PNR3"/>
<dbReference type="RefSeq" id="WP_182955921.1">
    <property type="nucleotide sequence ID" value="NZ_JABEQM010000003.1"/>
</dbReference>
<dbReference type="Proteomes" id="UP000578030">
    <property type="component" value="Unassembled WGS sequence"/>
</dbReference>
<proteinExistence type="predicted"/>
<evidence type="ECO:0000313" key="3">
    <source>
        <dbReference type="Proteomes" id="UP000578030"/>
    </source>
</evidence>
<comment type="caution">
    <text evidence="2">The sequence shown here is derived from an EMBL/GenBank/DDBJ whole genome shotgun (WGS) entry which is preliminary data.</text>
</comment>
<dbReference type="GO" id="GO:0016740">
    <property type="term" value="F:transferase activity"/>
    <property type="evidence" value="ECO:0007669"/>
    <property type="project" value="UniProtKB-KW"/>
</dbReference>
<organism evidence="2 3">
    <name type="scientific">Gluconacetobacter tumulisoli</name>
    <dbReference type="NCBI Taxonomy" id="1286189"/>
    <lineage>
        <taxon>Bacteria</taxon>
        <taxon>Pseudomonadati</taxon>
        <taxon>Pseudomonadota</taxon>
        <taxon>Alphaproteobacteria</taxon>
        <taxon>Acetobacterales</taxon>
        <taxon>Acetobacteraceae</taxon>
        <taxon>Gluconacetobacter</taxon>
    </lineage>
</organism>
<reference evidence="2 3" key="1">
    <citation type="submission" date="2020-04" db="EMBL/GenBank/DDBJ databases">
        <title>Description of novel Gluconacetobacter.</title>
        <authorList>
            <person name="Sombolestani A."/>
        </authorList>
    </citation>
    <scope>NUCLEOTIDE SEQUENCE [LARGE SCALE GENOMIC DNA]</scope>
    <source>
        <strain evidence="2 3">LMG 27802</strain>
    </source>
</reference>
<keyword evidence="3" id="KW-1185">Reference proteome</keyword>
<accession>A0A7W4PNR3</accession>
<keyword evidence="2" id="KW-0808">Transferase</keyword>
<sequence>MNLISPDFEALITERDAIPLSWAGSTTKMDYLNFGDALSPVMVALCSGRNIQRVPSRSQTPRMAAVGTIGHGLSGGDVQVWGTGCSPYANPQAPAAERIPYTPPQDTNLVVSATRGPVSWQLLTQEKPAQDATFGDPVWMLPRFYPNTVPKRWDIGVILHLSELADRDLEAHPLPNYIRYVVPEDERSSVRLINTVTAISAAGLRDKLDEILACRRIVSTSLHGMVIAESYGIPCLYFPPHGSAPGLGRVEPTVSSGLDLRIVDLYQGLGVTSLPVYVQDRKSPTDWSALARAIDISWSPVTLDEDALLRALPVPANPIQARPDETIFEHPLIASLKFQHDVSELNRQDRISFRQFQKSVRPNQAVDCSAPSFQIAADAPVHSSPGLQAVVDETGGVPLSWAMPTAPHPYPNLGDALSAVMVGTMAGQPIIPRHFDAVQERLAAVGTIAHGLRNGRVHLWGVGLDGSRFHELPPNTEFVVHATRGPHTAALLREKGIFVPDVYGDPVWFLPKLLPRKPVSPRWELGVIVHISELNGSSPESLVKETYLRYAIPEEFQNSIKIINTFTDRSTEGLMNRIDEILSCRRIASTSFHGLLIADTYDIPGVWFGTQGTGPVIIDASDPQALMDHRFRDFYCGCRTTSRPVYRTERHAPTDWNALIKWIDTAWTPVEFDSAPLFDSFPLAHAVSMQDKVWKIDYRTLTSLVPGAA</sequence>
<evidence type="ECO:0000259" key="1">
    <source>
        <dbReference type="Pfam" id="PF04230"/>
    </source>
</evidence>
<feature type="domain" description="Polysaccharide pyruvyl transferase" evidence="1">
    <location>
        <begin position="114"/>
        <end position="240"/>
    </location>
</feature>
<dbReference type="EMBL" id="JABEQM010000003">
    <property type="protein sequence ID" value="MBB2201131.1"/>
    <property type="molecule type" value="Genomic_DNA"/>
</dbReference>
<gene>
    <name evidence="2" type="ORF">HLH28_05970</name>
</gene>
<evidence type="ECO:0000313" key="2">
    <source>
        <dbReference type="EMBL" id="MBB2201131.1"/>
    </source>
</evidence>
<dbReference type="Pfam" id="PF04230">
    <property type="entry name" value="PS_pyruv_trans"/>
    <property type="match status" value="2"/>
</dbReference>
<dbReference type="InterPro" id="IPR007345">
    <property type="entry name" value="Polysacch_pyruvyl_Trfase"/>
</dbReference>